<dbReference type="EMBL" id="JAAMPC010000009">
    <property type="protein sequence ID" value="KAG2296616.1"/>
    <property type="molecule type" value="Genomic_DNA"/>
</dbReference>
<keyword evidence="3" id="KW-0804">Transcription</keyword>
<dbReference type="OrthoDB" id="1189784at2759"/>
<evidence type="ECO:0000313" key="6">
    <source>
        <dbReference type="Proteomes" id="UP000886595"/>
    </source>
</evidence>
<dbReference type="GO" id="GO:0003700">
    <property type="term" value="F:DNA-binding transcription factor activity"/>
    <property type="evidence" value="ECO:0007669"/>
    <property type="project" value="InterPro"/>
</dbReference>
<feature type="compositionally biased region" description="Basic residues" evidence="4">
    <location>
        <begin position="242"/>
        <end position="253"/>
    </location>
</feature>
<evidence type="ECO:0000256" key="3">
    <source>
        <dbReference type="ARBA" id="ARBA00023163"/>
    </source>
</evidence>
<dbReference type="PANTHER" id="PTHR33388:SF1">
    <property type="entry name" value="PROTEIN SPEAR2"/>
    <property type="match status" value="1"/>
</dbReference>
<reference evidence="5 6" key="1">
    <citation type="submission" date="2020-02" db="EMBL/GenBank/DDBJ databases">
        <authorList>
            <person name="Ma Q."/>
            <person name="Huang Y."/>
            <person name="Song X."/>
            <person name="Pei D."/>
        </authorList>
    </citation>
    <scope>NUCLEOTIDE SEQUENCE [LARGE SCALE GENOMIC DNA]</scope>
    <source>
        <strain evidence="5">Sxm20200214</strain>
        <tissue evidence="5">Leaf</tissue>
    </source>
</reference>
<name>A0A8X7V1V4_BRACI</name>
<evidence type="ECO:0000256" key="2">
    <source>
        <dbReference type="ARBA" id="ARBA00023015"/>
    </source>
</evidence>
<keyword evidence="6" id="KW-1185">Reference proteome</keyword>
<accession>A0A8X7V1V4</accession>
<keyword evidence="1" id="KW-0678">Repressor</keyword>
<evidence type="ECO:0000313" key="5">
    <source>
        <dbReference type="EMBL" id="KAG2296616.1"/>
    </source>
</evidence>
<keyword evidence="2" id="KW-0805">Transcription regulation</keyword>
<feature type="region of interest" description="Disordered" evidence="4">
    <location>
        <begin position="22"/>
        <end position="41"/>
    </location>
</feature>
<protein>
    <submittedName>
        <fullName evidence="5">Uncharacterized protein</fullName>
    </submittedName>
</protein>
<evidence type="ECO:0000256" key="4">
    <source>
        <dbReference type="SAM" id="MobiDB-lite"/>
    </source>
</evidence>
<dbReference type="AlphaFoldDB" id="A0A8X7V1V4"/>
<dbReference type="Proteomes" id="UP000886595">
    <property type="component" value="Unassembled WGS sequence"/>
</dbReference>
<dbReference type="PANTHER" id="PTHR33388">
    <property type="entry name" value="OS01G0212500 PROTEIN"/>
    <property type="match status" value="1"/>
</dbReference>
<feature type="region of interest" description="Disordered" evidence="4">
    <location>
        <begin position="238"/>
        <end position="257"/>
    </location>
</feature>
<feature type="compositionally biased region" description="Basic residues" evidence="4">
    <location>
        <begin position="28"/>
        <end position="39"/>
    </location>
</feature>
<evidence type="ECO:0000256" key="1">
    <source>
        <dbReference type="ARBA" id="ARBA00022491"/>
    </source>
</evidence>
<proteinExistence type="predicted"/>
<comment type="caution">
    <text evidence="5">The sequence shown here is derived from an EMBL/GenBank/DDBJ whole genome shotgun (WGS) entry which is preliminary data.</text>
</comment>
<dbReference type="InterPro" id="IPR040356">
    <property type="entry name" value="SPEAR"/>
</dbReference>
<sequence length="447" mass="51137">MCSNISSGSYGGDRDFLQRDDYFGSCPKKQKKDKARRRGPGVAELEKIRLEEENKSPSLLPLPSSYTTNHIFRSPATAMPHNFDFPLSSYLSNGSFPMDMIPPVPFFHRKQHYPNNQTVVMSAKRPWHFLADTTTKASVGPISRELKHNRSLDIRLKSTVQDSGTMICNPISIDSPTSITRDFNVQYEQQQPEQDFDENMQWRKDLFSSQKQRKMCSNISSGSYGGDRDFLQRDDYFGSCPKKQKKDKARRRGPGVAELEKIRLEEENKSPSLVTPHSSSLSLPRTDHTLFFPPPPPPQLPLPSSYTTNHIFRSPATAMPHNFDFPLSSYLSNGSFPMDMIPPVPFFHRKQHYPNNQTVVMSAKRPWHFLADTTTKASVGPISRELKHNRSLDIRLKSTVQDSGTMICNPISIDSPTSITRDFNVQYEQQQPEQDFDENMQWRIDLL</sequence>
<gene>
    <name evidence="5" type="ORF">Bca52824_043285</name>
</gene>
<organism evidence="5 6">
    <name type="scientific">Brassica carinata</name>
    <name type="common">Ethiopian mustard</name>
    <name type="synonym">Abyssinian cabbage</name>
    <dbReference type="NCBI Taxonomy" id="52824"/>
    <lineage>
        <taxon>Eukaryota</taxon>
        <taxon>Viridiplantae</taxon>
        <taxon>Streptophyta</taxon>
        <taxon>Embryophyta</taxon>
        <taxon>Tracheophyta</taxon>
        <taxon>Spermatophyta</taxon>
        <taxon>Magnoliopsida</taxon>
        <taxon>eudicotyledons</taxon>
        <taxon>Gunneridae</taxon>
        <taxon>Pentapetalae</taxon>
        <taxon>rosids</taxon>
        <taxon>malvids</taxon>
        <taxon>Brassicales</taxon>
        <taxon>Brassicaceae</taxon>
        <taxon>Brassiceae</taxon>
        <taxon>Brassica</taxon>
    </lineage>
</organism>